<proteinExistence type="predicted"/>
<protein>
    <submittedName>
        <fullName evidence="2">Uncharacterized protein</fullName>
    </submittedName>
</protein>
<keyword evidence="3" id="KW-1185">Reference proteome</keyword>
<evidence type="ECO:0000313" key="2">
    <source>
        <dbReference type="EMBL" id="AUB31647.1"/>
    </source>
</evidence>
<feature type="transmembrane region" description="Helical" evidence="1">
    <location>
        <begin position="112"/>
        <end position="137"/>
    </location>
</feature>
<feature type="transmembrane region" description="Helical" evidence="1">
    <location>
        <begin position="9"/>
        <end position="30"/>
    </location>
</feature>
<keyword evidence="1" id="KW-1133">Transmembrane helix</keyword>
<dbReference type="Proteomes" id="UP000231823">
    <property type="component" value="Chromosome"/>
</dbReference>
<organism evidence="2 3">
    <name type="scientific">Spiroplasma floricola 23-6</name>
    <dbReference type="NCBI Taxonomy" id="1336749"/>
    <lineage>
        <taxon>Bacteria</taxon>
        <taxon>Bacillati</taxon>
        <taxon>Mycoplasmatota</taxon>
        <taxon>Mollicutes</taxon>
        <taxon>Entomoplasmatales</taxon>
        <taxon>Spiroplasmataceae</taxon>
        <taxon>Spiroplasma</taxon>
    </lineage>
</organism>
<feature type="transmembrane region" description="Helical" evidence="1">
    <location>
        <begin position="158"/>
        <end position="183"/>
    </location>
</feature>
<reference evidence="2 3" key="1">
    <citation type="submission" date="2017-12" db="EMBL/GenBank/DDBJ databases">
        <title>Complete genome sequence of Spiroplasma floricola 23-6 (ATCC 29989).</title>
        <authorList>
            <person name="Tsai Y.-M."/>
            <person name="Wu P.-S."/>
            <person name="Lo W.-S."/>
            <person name="Kuo C.-H."/>
        </authorList>
    </citation>
    <scope>NUCLEOTIDE SEQUENCE [LARGE SCALE GENOMIC DNA]</scope>
    <source>
        <strain evidence="2 3">23-6</strain>
    </source>
</reference>
<dbReference type="EMBL" id="CP025057">
    <property type="protein sequence ID" value="AUB31647.1"/>
    <property type="molecule type" value="Genomic_DNA"/>
</dbReference>
<feature type="transmembrane region" description="Helical" evidence="1">
    <location>
        <begin position="36"/>
        <end position="54"/>
    </location>
</feature>
<evidence type="ECO:0000313" key="3">
    <source>
        <dbReference type="Proteomes" id="UP000231823"/>
    </source>
</evidence>
<dbReference type="KEGG" id="sfz:SFLOR_v1c05950"/>
<keyword evidence="1" id="KW-0812">Transmembrane</keyword>
<name>A0A2K8SDW1_9MOLU</name>
<evidence type="ECO:0000256" key="1">
    <source>
        <dbReference type="SAM" id="Phobius"/>
    </source>
</evidence>
<dbReference type="AlphaFoldDB" id="A0A2K8SDW1"/>
<accession>A0A2K8SDW1</accession>
<sequence>MMKKNYKYIILWNIMIFSFAIASIKLFIIFNIFNIFLIYSMVYIIGLSYFKNYYKLIKNINVNSKFKDVESYNFLKLMSFSALTFSFLTQAYNSIFITDLTESFLRFNSYSISFILFITLLNYFIFIFFLISLKLIFNLIKKINIKISYLFKKYLKKVNYILIISLYQKKIYSIFSLFSVFLIKIKFSQINRNVKIYKSILWVDKYNKLLIL</sequence>
<gene>
    <name evidence="2" type="ORF">SFLOR_v1c05950</name>
</gene>
<feature type="transmembrane region" description="Helical" evidence="1">
    <location>
        <begin position="74"/>
        <end position="92"/>
    </location>
</feature>
<keyword evidence="1" id="KW-0472">Membrane</keyword>